<organism evidence="1 2">
    <name type="scientific">Hibiscus sabdariffa</name>
    <name type="common">roselle</name>
    <dbReference type="NCBI Taxonomy" id="183260"/>
    <lineage>
        <taxon>Eukaryota</taxon>
        <taxon>Viridiplantae</taxon>
        <taxon>Streptophyta</taxon>
        <taxon>Embryophyta</taxon>
        <taxon>Tracheophyta</taxon>
        <taxon>Spermatophyta</taxon>
        <taxon>Magnoliopsida</taxon>
        <taxon>eudicotyledons</taxon>
        <taxon>Gunneridae</taxon>
        <taxon>Pentapetalae</taxon>
        <taxon>rosids</taxon>
        <taxon>malvids</taxon>
        <taxon>Malvales</taxon>
        <taxon>Malvaceae</taxon>
        <taxon>Malvoideae</taxon>
        <taxon>Hibiscus</taxon>
    </lineage>
</organism>
<comment type="caution">
    <text evidence="1">The sequence shown here is derived from an EMBL/GenBank/DDBJ whole genome shotgun (WGS) entry which is preliminary data.</text>
</comment>
<reference evidence="1 2" key="1">
    <citation type="journal article" date="2024" name="G3 (Bethesda)">
        <title>Genome assembly of Hibiscus sabdariffa L. provides insights into metabolisms of medicinal natural products.</title>
        <authorList>
            <person name="Kim T."/>
        </authorList>
    </citation>
    <scope>NUCLEOTIDE SEQUENCE [LARGE SCALE GENOMIC DNA]</scope>
    <source>
        <strain evidence="1">TK-2024</strain>
        <tissue evidence="1">Old leaves</tissue>
    </source>
</reference>
<proteinExistence type="predicted"/>
<evidence type="ECO:0000313" key="1">
    <source>
        <dbReference type="EMBL" id="KAK8981274.1"/>
    </source>
</evidence>
<evidence type="ECO:0000313" key="2">
    <source>
        <dbReference type="Proteomes" id="UP001396334"/>
    </source>
</evidence>
<accession>A0ABR2NYR4</accession>
<name>A0ABR2NYR4_9ROSI</name>
<protein>
    <submittedName>
        <fullName evidence="1">Uncharacterized protein</fullName>
    </submittedName>
</protein>
<sequence>MLHLSCFHVTLCSWFQFCRIRNSIYSSCPTRNSSTSPTAFAGNAWQQGSKDESEFEEVDDWIDGSDLHAAQFMNQQDLQNPNQHDHIPAQIVYQGEDFLCTKLYNKEAGCC</sequence>
<keyword evidence="2" id="KW-1185">Reference proteome</keyword>
<dbReference type="EMBL" id="JBBPBN010000090">
    <property type="protein sequence ID" value="KAK8981274.1"/>
    <property type="molecule type" value="Genomic_DNA"/>
</dbReference>
<gene>
    <name evidence="1" type="ORF">V6N11_059949</name>
</gene>
<dbReference type="Proteomes" id="UP001396334">
    <property type="component" value="Unassembled WGS sequence"/>
</dbReference>